<dbReference type="AlphaFoldDB" id="A0A1F2WJ65"/>
<dbReference type="InterPro" id="IPR006176">
    <property type="entry name" value="3-OHacyl-CoA_DH_NAD-bd"/>
</dbReference>
<comment type="pathway">
    <text evidence="1">Lipid metabolism; fatty acid beta-oxidation.</text>
</comment>
<dbReference type="Pfam" id="PF00378">
    <property type="entry name" value="ECH_1"/>
    <property type="match status" value="1"/>
</dbReference>
<organism evidence="18 19">
    <name type="scientific">Candidatus Solincola sediminis</name>
    <dbReference type="NCBI Taxonomy" id="1797199"/>
    <lineage>
        <taxon>Bacteria</taxon>
        <taxon>Bacillati</taxon>
        <taxon>Actinomycetota</taxon>
        <taxon>Candidatus Geothermincolia</taxon>
        <taxon>Candidatus Geothermincolales</taxon>
        <taxon>Candidatus Geothermincolaceae</taxon>
        <taxon>Candidatus Solincola</taxon>
    </lineage>
</organism>
<keyword evidence="9" id="KW-0560">Oxidoreductase</keyword>
<dbReference type="PANTHER" id="PTHR43612:SF3">
    <property type="entry name" value="TRIFUNCTIONAL ENZYME SUBUNIT ALPHA, MITOCHONDRIAL"/>
    <property type="match status" value="1"/>
</dbReference>
<dbReference type="Proteomes" id="UP000177876">
    <property type="component" value="Unassembled WGS sequence"/>
</dbReference>
<dbReference type="InterPro" id="IPR029045">
    <property type="entry name" value="ClpP/crotonase-like_dom_sf"/>
</dbReference>
<dbReference type="PANTHER" id="PTHR43612">
    <property type="entry name" value="TRIFUNCTIONAL ENZYME SUBUNIT ALPHA"/>
    <property type="match status" value="1"/>
</dbReference>
<dbReference type="InterPro" id="IPR050136">
    <property type="entry name" value="FA_oxidation_alpha_subunit"/>
</dbReference>
<keyword evidence="11" id="KW-0443">Lipid metabolism</keyword>
<evidence type="ECO:0000256" key="14">
    <source>
        <dbReference type="ARBA" id="ARBA00049556"/>
    </source>
</evidence>
<dbReference type="GO" id="GO:0070403">
    <property type="term" value="F:NAD+ binding"/>
    <property type="evidence" value="ECO:0007669"/>
    <property type="project" value="InterPro"/>
</dbReference>
<comment type="catalytic activity">
    <reaction evidence="14">
        <text>a (3S)-3-hydroxyacyl-CoA + NAD(+) = a 3-oxoacyl-CoA + NADH + H(+)</text>
        <dbReference type="Rhea" id="RHEA:22432"/>
        <dbReference type="ChEBI" id="CHEBI:15378"/>
        <dbReference type="ChEBI" id="CHEBI:57318"/>
        <dbReference type="ChEBI" id="CHEBI:57540"/>
        <dbReference type="ChEBI" id="CHEBI:57945"/>
        <dbReference type="ChEBI" id="CHEBI:90726"/>
        <dbReference type="EC" id="1.1.1.35"/>
    </reaction>
</comment>
<evidence type="ECO:0000313" key="19">
    <source>
        <dbReference type="Proteomes" id="UP000177876"/>
    </source>
</evidence>
<keyword evidence="7" id="KW-0276">Fatty acid metabolism</keyword>
<gene>
    <name evidence="18" type="ORF">A2Y75_06900</name>
</gene>
<feature type="domain" description="3-hydroxyacyl-CoA dehydrogenase C-terminal" evidence="16">
    <location>
        <begin position="503"/>
        <end position="586"/>
    </location>
</feature>
<evidence type="ECO:0000256" key="4">
    <source>
        <dbReference type="ARBA" id="ARBA00008750"/>
    </source>
</evidence>
<sequence>MMPEELVTHFKDTYYDSPAGKIAIVTMDNGEDYKKPNSFGFGAMQSLNECMDRIEAQGDVKAMLLTGKVFIFAVGADLTGVPDIKTREQALEIAQNGHKAFKRIMDAPFLTVAAINGASLGGGFEISLYCDYRTISTGVGVLGFPECFLGLVPGWGGTTLTPKLAGPEKALQLIIHNALNNNKMINGKKAFEMGLADRLYEPVDFLDKSIQFVEGLLAGKEKVERPKPDWSNVDALCDQAKAVADSKVHGVSPAPYRAIEIIKKAKDITVDEGFAMEDEALADLIPSPTMQAGAYSFDLTQRRAKRPVGVPEGAPLPIQKVGILGAGLMGSQLALLFLRRLSVPVVIKDIKQEFVDKGMSYISGELNRQAEKGRIDPGRVPWMLNLVEPTLDYADMADCDFIIEAVLEEMPIKKKVLAELENVVKETAILATNTSSLSINEMASDLKHPERVIGFHFFNPVAVMPLLEIIKADKTSDQTLITAFSAGKNIRKKAILVKDAPAFVVNRLLIRSMMETLKLVDEGNDFQEVDQAIFALGTPMPPFMLMSLVGPAIALHTAETLEVAFPDRFQISDNLKELVARKKPGVYGPDGQIDPEVKEFWKQADPPKKSTPEEMRERVSVALTDEAWRMLDEGVVGAPEELDIAMIFGAGYPFYMGGLTKYLDYAGYSEKVKGKKFHPET</sequence>
<dbReference type="Pfam" id="PF00725">
    <property type="entry name" value="3HCDH"/>
    <property type="match status" value="1"/>
</dbReference>
<dbReference type="SUPFAM" id="SSF51735">
    <property type="entry name" value="NAD(P)-binding Rossmann-fold domains"/>
    <property type="match status" value="1"/>
</dbReference>
<evidence type="ECO:0000256" key="13">
    <source>
        <dbReference type="ARBA" id="ARBA00023268"/>
    </source>
</evidence>
<dbReference type="FunFam" id="3.40.50.720:FF:000009">
    <property type="entry name" value="Fatty oxidation complex, alpha subunit"/>
    <property type="match status" value="1"/>
</dbReference>
<dbReference type="InterPro" id="IPR036291">
    <property type="entry name" value="NAD(P)-bd_dom_sf"/>
</dbReference>
<comment type="similarity">
    <text evidence="3">In the central section; belongs to the 3-hydroxyacyl-CoA dehydrogenase family.</text>
</comment>
<dbReference type="STRING" id="1797197.A2Y75_06900"/>
<dbReference type="GO" id="GO:0006635">
    <property type="term" value="P:fatty acid beta-oxidation"/>
    <property type="evidence" value="ECO:0007669"/>
    <property type="project" value="UniProtKB-UniPathway"/>
</dbReference>
<evidence type="ECO:0000313" key="18">
    <source>
        <dbReference type="EMBL" id="OFW56886.1"/>
    </source>
</evidence>
<reference evidence="18 19" key="1">
    <citation type="journal article" date="2016" name="Nat. Commun.">
        <title>Thousands of microbial genomes shed light on interconnected biogeochemical processes in an aquifer system.</title>
        <authorList>
            <person name="Anantharaman K."/>
            <person name="Brown C.T."/>
            <person name="Hug L.A."/>
            <person name="Sharon I."/>
            <person name="Castelle C.J."/>
            <person name="Probst A.J."/>
            <person name="Thomas B.C."/>
            <person name="Singh A."/>
            <person name="Wilkins M.J."/>
            <person name="Karaoz U."/>
            <person name="Brodie E.L."/>
            <person name="Williams K.H."/>
            <person name="Hubbard S.S."/>
            <person name="Banfield J.F."/>
        </authorList>
    </citation>
    <scope>NUCLEOTIDE SEQUENCE [LARGE SCALE GENOMIC DNA]</scope>
</reference>
<dbReference type="InterPro" id="IPR006108">
    <property type="entry name" value="3HC_DH_C"/>
</dbReference>
<dbReference type="Gene3D" id="3.90.226.10">
    <property type="entry name" value="2-enoyl-CoA Hydratase, Chain A, domain 1"/>
    <property type="match status" value="1"/>
</dbReference>
<name>A0A1F2WJ65_9ACTN</name>
<comment type="similarity">
    <text evidence="4">In the N-terminal section; belongs to the enoyl-CoA hydratase/isomerase family.</text>
</comment>
<evidence type="ECO:0000256" key="15">
    <source>
        <dbReference type="RuleBase" id="RU003707"/>
    </source>
</evidence>
<dbReference type="GO" id="GO:0004300">
    <property type="term" value="F:enoyl-CoA hydratase activity"/>
    <property type="evidence" value="ECO:0007669"/>
    <property type="project" value="UniProtKB-EC"/>
</dbReference>
<dbReference type="Gene3D" id="1.10.1040.50">
    <property type="match status" value="1"/>
</dbReference>
<comment type="caution">
    <text evidence="18">The sequence shown here is derived from an EMBL/GenBank/DDBJ whole genome shotgun (WGS) entry which is preliminary data.</text>
</comment>
<comment type="pathway">
    <text evidence="2">Lipid metabolism; butanoate metabolism.</text>
</comment>
<keyword evidence="8" id="KW-0442">Lipid degradation</keyword>
<comment type="similarity">
    <text evidence="5">Belongs to the 3-hydroxyacyl-CoA dehydrogenase family.</text>
</comment>
<evidence type="ECO:0000256" key="7">
    <source>
        <dbReference type="ARBA" id="ARBA00022832"/>
    </source>
</evidence>
<proteinExistence type="inferred from homology"/>
<evidence type="ECO:0000256" key="11">
    <source>
        <dbReference type="ARBA" id="ARBA00023098"/>
    </source>
</evidence>
<evidence type="ECO:0000256" key="1">
    <source>
        <dbReference type="ARBA" id="ARBA00005005"/>
    </source>
</evidence>
<evidence type="ECO:0000259" key="17">
    <source>
        <dbReference type="Pfam" id="PF02737"/>
    </source>
</evidence>
<evidence type="ECO:0000256" key="3">
    <source>
        <dbReference type="ARBA" id="ARBA00007005"/>
    </source>
</evidence>
<keyword evidence="13" id="KW-0511">Multifunctional enzyme</keyword>
<feature type="domain" description="3-hydroxyacyl-CoA dehydrogenase NAD binding" evidence="17">
    <location>
        <begin position="320"/>
        <end position="499"/>
    </location>
</feature>
<evidence type="ECO:0000256" key="5">
    <source>
        <dbReference type="ARBA" id="ARBA00009463"/>
    </source>
</evidence>
<evidence type="ECO:0000256" key="6">
    <source>
        <dbReference type="ARBA" id="ARBA00012076"/>
    </source>
</evidence>
<dbReference type="CDD" id="cd06558">
    <property type="entry name" value="crotonase-like"/>
    <property type="match status" value="1"/>
</dbReference>
<dbReference type="GO" id="GO:0016509">
    <property type="term" value="F:long-chain (3S)-3-hydroxyacyl-CoA dehydrogenase (NAD+) activity"/>
    <property type="evidence" value="ECO:0007669"/>
    <property type="project" value="TreeGrafter"/>
</dbReference>
<comment type="similarity">
    <text evidence="15">Belongs to the enoyl-CoA hydratase/isomerase family.</text>
</comment>
<dbReference type="Gene3D" id="3.40.50.720">
    <property type="entry name" value="NAD(P)-binding Rossmann-like Domain"/>
    <property type="match status" value="1"/>
</dbReference>
<evidence type="ECO:0000256" key="8">
    <source>
        <dbReference type="ARBA" id="ARBA00022963"/>
    </source>
</evidence>
<dbReference type="UniPathway" id="UPA00659"/>
<dbReference type="EC" id="4.2.1.17" evidence="6"/>
<evidence type="ECO:0000256" key="9">
    <source>
        <dbReference type="ARBA" id="ARBA00023002"/>
    </source>
</evidence>
<dbReference type="InterPro" id="IPR001753">
    <property type="entry name" value="Enoyl-CoA_hydra/iso"/>
</dbReference>
<evidence type="ECO:0000259" key="16">
    <source>
        <dbReference type="Pfam" id="PF00725"/>
    </source>
</evidence>
<protein>
    <recommendedName>
        <fullName evidence="6">enoyl-CoA hydratase</fullName>
        <ecNumber evidence="6">4.2.1.17</ecNumber>
    </recommendedName>
</protein>
<keyword evidence="12" id="KW-0456">Lyase</keyword>
<dbReference type="EMBL" id="MELK01000040">
    <property type="protein sequence ID" value="OFW56886.1"/>
    <property type="molecule type" value="Genomic_DNA"/>
</dbReference>
<dbReference type="SUPFAM" id="SSF52096">
    <property type="entry name" value="ClpP/crotonase"/>
    <property type="match status" value="1"/>
</dbReference>
<dbReference type="Pfam" id="PF02737">
    <property type="entry name" value="3HCDH_N"/>
    <property type="match status" value="1"/>
</dbReference>
<evidence type="ECO:0000256" key="10">
    <source>
        <dbReference type="ARBA" id="ARBA00023027"/>
    </source>
</evidence>
<dbReference type="InterPro" id="IPR018376">
    <property type="entry name" value="Enoyl-CoA_hyd/isom_CS"/>
</dbReference>
<evidence type="ECO:0000256" key="2">
    <source>
        <dbReference type="ARBA" id="ARBA00005086"/>
    </source>
</evidence>
<accession>A0A1F2WJ65</accession>
<keyword evidence="10" id="KW-0520">NAD</keyword>
<dbReference type="PROSITE" id="PS00166">
    <property type="entry name" value="ENOYL_COA_HYDRATASE"/>
    <property type="match status" value="1"/>
</dbReference>
<evidence type="ECO:0000256" key="12">
    <source>
        <dbReference type="ARBA" id="ARBA00023239"/>
    </source>
</evidence>
<dbReference type="SUPFAM" id="SSF48179">
    <property type="entry name" value="6-phosphogluconate dehydrogenase C-terminal domain-like"/>
    <property type="match status" value="2"/>
</dbReference>
<dbReference type="InterPro" id="IPR008927">
    <property type="entry name" value="6-PGluconate_DH-like_C_sf"/>
</dbReference>